<evidence type="ECO:0000256" key="1">
    <source>
        <dbReference type="SAM" id="Phobius"/>
    </source>
</evidence>
<proteinExistence type="predicted"/>
<evidence type="ECO:0000313" key="3">
    <source>
        <dbReference type="Proteomes" id="UP001314263"/>
    </source>
</evidence>
<dbReference type="AlphaFoldDB" id="A0AAV1I6Y4"/>
<evidence type="ECO:0008006" key="4">
    <source>
        <dbReference type="Google" id="ProtNLM"/>
    </source>
</evidence>
<dbReference type="EMBL" id="CAUYUE010000006">
    <property type="protein sequence ID" value="CAK0781075.1"/>
    <property type="molecule type" value="Genomic_DNA"/>
</dbReference>
<protein>
    <recommendedName>
        <fullName evidence="4">Transmembrane protein</fullName>
    </recommendedName>
</protein>
<keyword evidence="1" id="KW-0812">Transmembrane</keyword>
<keyword evidence="1" id="KW-0472">Membrane</keyword>
<dbReference type="Proteomes" id="UP001314263">
    <property type="component" value="Unassembled WGS sequence"/>
</dbReference>
<evidence type="ECO:0000313" key="2">
    <source>
        <dbReference type="EMBL" id="CAK0781075.1"/>
    </source>
</evidence>
<gene>
    <name evidence="2" type="ORF">CVIRNUC_005278</name>
</gene>
<feature type="transmembrane region" description="Helical" evidence="1">
    <location>
        <begin position="182"/>
        <end position="201"/>
    </location>
</feature>
<accession>A0AAV1I6Y4</accession>
<keyword evidence="1" id="KW-1133">Transmembrane helix</keyword>
<organism evidence="2 3">
    <name type="scientific">Coccomyxa viridis</name>
    <dbReference type="NCBI Taxonomy" id="1274662"/>
    <lineage>
        <taxon>Eukaryota</taxon>
        <taxon>Viridiplantae</taxon>
        <taxon>Chlorophyta</taxon>
        <taxon>core chlorophytes</taxon>
        <taxon>Trebouxiophyceae</taxon>
        <taxon>Trebouxiophyceae incertae sedis</taxon>
        <taxon>Coccomyxaceae</taxon>
        <taxon>Coccomyxa</taxon>
    </lineage>
</organism>
<sequence>MIMHSYARMIMIMQLFHLDSGGETRKVVAIHNNVASSSKRVRSCSARPLHFENAVSEYICLRTRQSQLKKFLALSAEVCAMIGSMTQPCAGLAAPSGWQCCPCQPLLVRPRRARFDRSSIKVRAEEEEEKKVDVKSFFSGSTNASRGYTDEDSAGQSNIFAVEPKQYVAGSQRDDGTNSNTIALVAAGVGVLILFVGLLALKGEKPASSVAVAALRKEVTQYRSLRQLRDQLAVAPAPASASSGVEL</sequence>
<reference evidence="2 3" key="1">
    <citation type="submission" date="2023-10" db="EMBL/GenBank/DDBJ databases">
        <authorList>
            <person name="Maclean D."/>
            <person name="Macfadyen A."/>
        </authorList>
    </citation>
    <scope>NUCLEOTIDE SEQUENCE [LARGE SCALE GENOMIC DNA]</scope>
</reference>
<comment type="caution">
    <text evidence="2">The sequence shown here is derived from an EMBL/GenBank/DDBJ whole genome shotgun (WGS) entry which is preliminary data.</text>
</comment>
<name>A0AAV1I6Y4_9CHLO</name>
<keyword evidence="3" id="KW-1185">Reference proteome</keyword>